<dbReference type="PROSITE" id="PS51257">
    <property type="entry name" value="PROKAR_LIPOPROTEIN"/>
    <property type="match status" value="1"/>
</dbReference>
<accession>A0A1G9FI33</accession>
<dbReference type="SUPFAM" id="SSF117074">
    <property type="entry name" value="Hypothetical protein PA1324"/>
    <property type="match status" value="1"/>
</dbReference>
<dbReference type="EMBL" id="FNGI01000001">
    <property type="protein sequence ID" value="SDK88060.1"/>
    <property type="molecule type" value="Genomic_DNA"/>
</dbReference>
<sequence>MGKRIAIVVLGLILAGCQAIGPGPSGPPEVEDLGEGVPQRVERQVPFPAQEYAKLDKTGTATVSGRLFLETSSGVVPGAGETVSIAPATAYSAEAAEVALSGRAVEPADPRAREYTHYVTTDARGYFQATGLPAGVFYIAGSVKPPGSERRIIINQISLSEGETLEVSLSR</sequence>
<dbReference type="Proteomes" id="UP000198654">
    <property type="component" value="Unassembled WGS sequence"/>
</dbReference>
<evidence type="ECO:0008006" key="4">
    <source>
        <dbReference type="Google" id="ProtNLM"/>
    </source>
</evidence>
<feature type="signal peptide" evidence="1">
    <location>
        <begin position="1"/>
        <end position="21"/>
    </location>
</feature>
<name>A0A1G9FI33_9GAMM</name>
<proteinExistence type="predicted"/>
<evidence type="ECO:0000313" key="2">
    <source>
        <dbReference type="EMBL" id="SDK88060.1"/>
    </source>
</evidence>
<organism evidence="2 3">
    <name type="scientific">Modicisalibacter muralis</name>
    <dbReference type="NCBI Taxonomy" id="119000"/>
    <lineage>
        <taxon>Bacteria</taxon>
        <taxon>Pseudomonadati</taxon>
        <taxon>Pseudomonadota</taxon>
        <taxon>Gammaproteobacteria</taxon>
        <taxon>Oceanospirillales</taxon>
        <taxon>Halomonadaceae</taxon>
        <taxon>Modicisalibacter</taxon>
    </lineage>
</organism>
<evidence type="ECO:0000256" key="1">
    <source>
        <dbReference type="SAM" id="SignalP"/>
    </source>
</evidence>
<dbReference type="RefSeq" id="WP_089725006.1">
    <property type="nucleotide sequence ID" value="NZ_FNGI01000001.1"/>
</dbReference>
<keyword evidence="3" id="KW-1185">Reference proteome</keyword>
<feature type="chain" id="PRO_5011741730" description="Carboxypeptidase regulatory-like domain-containing protein" evidence="1">
    <location>
        <begin position="22"/>
        <end position="171"/>
    </location>
</feature>
<protein>
    <recommendedName>
        <fullName evidence="4">Carboxypeptidase regulatory-like domain-containing protein</fullName>
    </recommendedName>
</protein>
<dbReference type="OrthoDB" id="9795234at2"/>
<dbReference type="STRING" id="119000.SAMN05661010_00402"/>
<evidence type="ECO:0000313" key="3">
    <source>
        <dbReference type="Proteomes" id="UP000198654"/>
    </source>
</evidence>
<gene>
    <name evidence="2" type="ORF">SAMN05661010_00402</name>
</gene>
<keyword evidence="1" id="KW-0732">Signal</keyword>
<dbReference type="AlphaFoldDB" id="A0A1G9FI33"/>
<reference evidence="2 3" key="1">
    <citation type="submission" date="2016-10" db="EMBL/GenBank/DDBJ databases">
        <authorList>
            <person name="de Groot N.N."/>
        </authorList>
    </citation>
    <scope>NUCLEOTIDE SEQUENCE [LARGE SCALE GENOMIC DNA]</scope>
    <source>
        <strain evidence="2 3">DSM 14789</strain>
    </source>
</reference>